<evidence type="ECO:0000256" key="2">
    <source>
        <dbReference type="SAM" id="Phobius"/>
    </source>
</evidence>
<proteinExistence type="predicted"/>
<keyword evidence="2" id="KW-1133">Transmembrane helix</keyword>
<evidence type="ECO:0000256" key="1">
    <source>
        <dbReference type="ARBA" id="ARBA00022612"/>
    </source>
</evidence>
<name>A0A839EN26_9HYPH</name>
<reference evidence="4 5" key="1">
    <citation type="submission" date="2020-07" db="EMBL/GenBank/DDBJ databases">
        <title>Genomic Encyclopedia of Type Strains, Phase IV (KMG-V): Genome sequencing to study the core and pangenomes of soil and plant-associated prokaryotes.</title>
        <authorList>
            <person name="Whitman W."/>
        </authorList>
    </citation>
    <scope>NUCLEOTIDE SEQUENCE [LARGE SCALE GENOMIC DNA]</scope>
    <source>
        <strain evidence="4 5">AN3</strain>
    </source>
</reference>
<dbReference type="PANTHER" id="PTHR37813:SF1">
    <property type="entry name" value="FELS-2 PROPHAGE PROTEIN"/>
    <property type="match status" value="1"/>
</dbReference>
<protein>
    <recommendedName>
        <fullName evidence="3">Phage tail tape measure protein domain-containing protein</fullName>
    </recommendedName>
</protein>
<keyword evidence="5" id="KW-1185">Reference proteome</keyword>
<comment type="caution">
    <text evidence="4">The sequence shown here is derived from an EMBL/GenBank/DDBJ whole genome shotgun (WGS) entry which is preliminary data.</text>
</comment>
<keyword evidence="1" id="KW-1188">Viral release from host cell</keyword>
<dbReference type="PANTHER" id="PTHR37813">
    <property type="entry name" value="FELS-2 PROPHAGE PROTEIN"/>
    <property type="match status" value="1"/>
</dbReference>
<dbReference type="Proteomes" id="UP000549052">
    <property type="component" value="Unassembled WGS sequence"/>
</dbReference>
<dbReference type="EMBL" id="JACGXN010000001">
    <property type="protein sequence ID" value="MBA8877877.1"/>
    <property type="molecule type" value="Genomic_DNA"/>
</dbReference>
<keyword evidence="2" id="KW-0472">Membrane</keyword>
<feature type="domain" description="Phage tail tape measure protein" evidence="3">
    <location>
        <begin position="61"/>
        <end position="172"/>
    </location>
</feature>
<feature type="transmembrane region" description="Helical" evidence="2">
    <location>
        <begin position="38"/>
        <end position="60"/>
    </location>
</feature>
<dbReference type="Pfam" id="PF10145">
    <property type="entry name" value="PhageMin_Tail"/>
    <property type="match status" value="1"/>
</dbReference>
<organism evidence="4 5">
    <name type="scientific">Phyllobacterium myrsinacearum</name>
    <dbReference type="NCBI Taxonomy" id="28101"/>
    <lineage>
        <taxon>Bacteria</taxon>
        <taxon>Pseudomonadati</taxon>
        <taxon>Pseudomonadota</taxon>
        <taxon>Alphaproteobacteria</taxon>
        <taxon>Hyphomicrobiales</taxon>
        <taxon>Phyllobacteriaceae</taxon>
        <taxon>Phyllobacterium</taxon>
    </lineage>
</organism>
<evidence type="ECO:0000313" key="5">
    <source>
        <dbReference type="Proteomes" id="UP000549052"/>
    </source>
</evidence>
<accession>A0A839EN26</accession>
<gene>
    <name evidence="4" type="ORF">FHW16_001559</name>
</gene>
<feature type="transmembrane region" description="Helical" evidence="2">
    <location>
        <begin position="350"/>
        <end position="368"/>
    </location>
</feature>
<dbReference type="AlphaFoldDB" id="A0A839EN26"/>
<sequence>MAALSNRLGIDRISKAVGNLGNRITSLGSALGRTTGRLGLFAGMIGVGGGAISVALFGMVKGVADTGAAISELGFKLGIGAEQLQAYQYAAKISGVESESLAKGIQKLGINAAEASRGNKGLAIGFKSLGVSLKDAHGKMRPMESVLDQTMKKLAKIEDPLRRNQLAFKLFGKSGVDMVKMLSSGSRGLDDLLNEARDSGSIMSQRAADLSGDFGDNIDRLLIKLNGLKTFIAVQLLPVFNDAVLGVTEWYDANKMLIRSTIGEWVKRLTKFMRDLADPASEIRVQLAGVSEGFSSFLAAIRPVVDFVGGPFKATMLGIALWIGGPLISALATIGLAFVNLGIVILSTPIGWMLAGIAALVAAGYMLYQNWDSVVAGISAAWEGLKSYLTGVWASITSAFDGGFIQGITKLLVEFAPATHIARAIDAIFEYFTGISLIDEGTKLVTSFVDGMNSGLVAVQGWIQSLMDEYQRFSTELGLKLFEVGANAIGSFLGGLKSMWGSVVSWFKDSVNDLIGWLPDSLKTSLGFNVTTTGASGATLSPEIDSLARTVGASAATIGSSISMPSPIPTAGPTGTVETGVVQAGTVQATNFVAPSPLLVHQPQSIDASTHVGSIVVQSAQGTPADTQAAVEAALRNHTEAARQQSLSVLSD</sequence>
<dbReference type="InterPro" id="IPR010090">
    <property type="entry name" value="Phage_tape_meas"/>
</dbReference>
<evidence type="ECO:0000259" key="3">
    <source>
        <dbReference type="Pfam" id="PF10145"/>
    </source>
</evidence>
<evidence type="ECO:0000313" key="4">
    <source>
        <dbReference type="EMBL" id="MBA8877877.1"/>
    </source>
</evidence>
<feature type="transmembrane region" description="Helical" evidence="2">
    <location>
        <begin position="319"/>
        <end position="344"/>
    </location>
</feature>
<keyword evidence="2" id="KW-0812">Transmembrane</keyword>
<dbReference type="RefSeq" id="WP_182548476.1">
    <property type="nucleotide sequence ID" value="NZ_JACGXN010000001.1"/>
</dbReference>